<dbReference type="NCBIfam" id="TIGR01509">
    <property type="entry name" value="HAD-SF-IA-v3"/>
    <property type="match status" value="1"/>
</dbReference>
<dbReference type="Pfam" id="PF00702">
    <property type="entry name" value="Hydrolase"/>
    <property type="match status" value="1"/>
</dbReference>
<dbReference type="GeneID" id="107412427"/>
<keyword evidence="1" id="KW-1185">Reference proteome</keyword>
<dbReference type="SUPFAM" id="SSF56784">
    <property type="entry name" value="HAD-like"/>
    <property type="match status" value="1"/>
</dbReference>
<evidence type="ECO:0000313" key="1">
    <source>
        <dbReference type="Proteomes" id="UP001652623"/>
    </source>
</evidence>
<sequence>MAVLLRLTCVCYPLRSSMQSAARMAMNPRSNKSSGSISCLSTSTSAGTTQASTQIDNRKLPVLLFDIMSTVVRDPFYEDVPAFFGMSMEELIECKDPNAWIEFEKGWINENVEHSISFCTLAFGVSMKLRSNNSIDLPGLFSVELGRKFFKDGRPFDLEGLKNCMRSGYSYLEGVEELLYGLRQNNYEMHAFTNYPNWYQMIEDKLKISRYLSWTFCSCKNGKRKPDHGFYLDALQHLKVDPSNCIFIDDSKTNVNAAIALGIIGLHFKDAKTLLEDLSLMGIQISTDEEGKEICYTSYDAVGWWSICLD</sequence>
<gene>
    <name evidence="2" type="primary">LOC107412427</name>
</gene>
<dbReference type="Proteomes" id="UP001652623">
    <property type="component" value="Chromosome 10"/>
</dbReference>
<proteinExistence type="predicted"/>
<evidence type="ECO:0000313" key="2">
    <source>
        <dbReference type="RefSeq" id="XP_048324235.2"/>
    </source>
</evidence>
<name>A0ABM3IA85_ZIZJJ</name>
<protein>
    <submittedName>
        <fullName evidence="2">Flavin mononucleotide hydrolase 1, chloroplatic isoform X1</fullName>
    </submittedName>
</protein>
<dbReference type="Gene3D" id="3.40.50.1000">
    <property type="entry name" value="HAD superfamily/HAD-like"/>
    <property type="match status" value="1"/>
</dbReference>
<accession>A0ABM3IA85</accession>
<dbReference type="GO" id="GO:0016787">
    <property type="term" value="F:hydrolase activity"/>
    <property type="evidence" value="ECO:0007669"/>
    <property type="project" value="UniProtKB-KW"/>
</dbReference>
<dbReference type="InterPro" id="IPR006439">
    <property type="entry name" value="HAD-SF_hydro_IA"/>
</dbReference>
<dbReference type="PANTHER" id="PTHR43611">
    <property type="entry name" value="ALPHA-D-GLUCOSE 1-PHOSPHATE PHOSPHATASE"/>
    <property type="match status" value="1"/>
</dbReference>
<reference evidence="2" key="1">
    <citation type="submission" date="2025-08" db="UniProtKB">
        <authorList>
            <consortium name="RefSeq"/>
        </authorList>
    </citation>
    <scope>IDENTIFICATION</scope>
    <source>
        <tissue evidence="2">Seedling</tissue>
    </source>
</reference>
<keyword evidence="2" id="KW-0378">Hydrolase</keyword>
<dbReference type="InterPro" id="IPR036412">
    <property type="entry name" value="HAD-like_sf"/>
</dbReference>
<organism evidence="1 2">
    <name type="scientific">Ziziphus jujuba</name>
    <name type="common">Chinese jujube</name>
    <name type="synonym">Ziziphus sativa</name>
    <dbReference type="NCBI Taxonomy" id="326968"/>
    <lineage>
        <taxon>Eukaryota</taxon>
        <taxon>Viridiplantae</taxon>
        <taxon>Streptophyta</taxon>
        <taxon>Embryophyta</taxon>
        <taxon>Tracheophyta</taxon>
        <taxon>Spermatophyta</taxon>
        <taxon>Magnoliopsida</taxon>
        <taxon>eudicotyledons</taxon>
        <taxon>Gunneridae</taxon>
        <taxon>Pentapetalae</taxon>
        <taxon>rosids</taxon>
        <taxon>fabids</taxon>
        <taxon>Rosales</taxon>
        <taxon>Rhamnaceae</taxon>
        <taxon>Paliureae</taxon>
        <taxon>Ziziphus</taxon>
    </lineage>
</organism>
<dbReference type="RefSeq" id="XP_048324235.2">
    <property type="nucleotide sequence ID" value="XM_048468278.2"/>
</dbReference>
<dbReference type="InterPro" id="IPR023214">
    <property type="entry name" value="HAD_sf"/>
</dbReference>
<dbReference type="PANTHER" id="PTHR43611:SF3">
    <property type="entry name" value="FLAVIN MONONUCLEOTIDE HYDROLASE 1, CHLOROPLATIC"/>
    <property type="match status" value="1"/>
</dbReference>